<accession>A0A2T7PH86</accession>
<evidence type="ECO:0000313" key="2">
    <source>
        <dbReference type="EMBL" id="PVD32767.1"/>
    </source>
</evidence>
<name>A0A2T7PH86_POMCA</name>
<gene>
    <name evidence="2" type="ORF">C0Q70_08213</name>
</gene>
<sequence length="87" mass="9590">MQVLKRYIPVDQKTRQSSSLSILQIDDITHRQEASKNSLQKRPESACAVGCQTSLVVACTPPGGRKMQGDARRDNNTESRYAGAQGR</sequence>
<keyword evidence="3" id="KW-1185">Reference proteome</keyword>
<evidence type="ECO:0000256" key="1">
    <source>
        <dbReference type="SAM" id="MobiDB-lite"/>
    </source>
</evidence>
<dbReference type="Proteomes" id="UP000245119">
    <property type="component" value="Linkage Group LG4"/>
</dbReference>
<proteinExistence type="predicted"/>
<reference evidence="2 3" key="1">
    <citation type="submission" date="2018-04" db="EMBL/GenBank/DDBJ databases">
        <title>The genome of golden apple snail Pomacea canaliculata provides insight into stress tolerance and invasive adaptation.</title>
        <authorList>
            <person name="Liu C."/>
            <person name="Liu B."/>
            <person name="Ren Y."/>
            <person name="Zhang Y."/>
            <person name="Wang H."/>
            <person name="Li S."/>
            <person name="Jiang F."/>
            <person name="Yin L."/>
            <person name="Zhang G."/>
            <person name="Qian W."/>
            <person name="Fan W."/>
        </authorList>
    </citation>
    <scope>NUCLEOTIDE SEQUENCE [LARGE SCALE GENOMIC DNA]</scope>
    <source>
        <strain evidence="2">SZHN2017</strain>
        <tissue evidence="2">Muscle</tissue>
    </source>
</reference>
<evidence type="ECO:0000313" key="3">
    <source>
        <dbReference type="Proteomes" id="UP000245119"/>
    </source>
</evidence>
<comment type="caution">
    <text evidence="2">The sequence shown here is derived from an EMBL/GenBank/DDBJ whole genome shotgun (WGS) entry which is preliminary data.</text>
</comment>
<protein>
    <submittedName>
        <fullName evidence="2">Uncharacterized protein</fullName>
    </submittedName>
</protein>
<dbReference type="AlphaFoldDB" id="A0A2T7PH86"/>
<feature type="region of interest" description="Disordered" evidence="1">
    <location>
        <begin position="60"/>
        <end position="87"/>
    </location>
</feature>
<dbReference type="EMBL" id="PZQS01000004">
    <property type="protein sequence ID" value="PVD32767.1"/>
    <property type="molecule type" value="Genomic_DNA"/>
</dbReference>
<organism evidence="2 3">
    <name type="scientific">Pomacea canaliculata</name>
    <name type="common">Golden apple snail</name>
    <dbReference type="NCBI Taxonomy" id="400727"/>
    <lineage>
        <taxon>Eukaryota</taxon>
        <taxon>Metazoa</taxon>
        <taxon>Spiralia</taxon>
        <taxon>Lophotrochozoa</taxon>
        <taxon>Mollusca</taxon>
        <taxon>Gastropoda</taxon>
        <taxon>Caenogastropoda</taxon>
        <taxon>Architaenioglossa</taxon>
        <taxon>Ampullarioidea</taxon>
        <taxon>Ampullariidae</taxon>
        <taxon>Pomacea</taxon>
    </lineage>
</organism>
<feature type="compositionally biased region" description="Basic and acidic residues" evidence="1">
    <location>
        <begin position="67"/>
        <end position="77"/>
    </location>
</feature>